<dbReference type="Proteomes" id="UP000183954">
    <property type="component" value="Unassembled WGS sequence"/>
</dbReference>
<protein>
    <submittedName>
        <fullName evidence="2">Uncharacterized protein</fullName>
    </submittedName>
</protein>
<dbReference type="EMBL" id="FQXJ01000017">
    <property type="protein sequence ID" value="SHI35867.1"/>
    <property type="molecule type" value="Genomic_DNA"/>
</dbReference>
<feature type="region of interest" description="Disordered" evidence="1">
    <location>
        <begin position="1"/>
        <end position="29"/>
    </location>
</feature>
<reference evidence="3" key="1">
    <citation type="submission" date="2016-11" db="EMBL/GenBank/DDBJ databases">
        <authorList>
            <person name="Varghese N."/>
            <person name="Submissions S."/>
        </authorList>
    </citation>
    <scope>NUCLEOTIDE SEQUENCE [LARGE SCALE GENOMIC DNA]</scope>
    <source>
        <strain evidence="3">DSM 15449</strain>
    </source>
</reference>
<dbReference type="AlphaFoldDB" id="A0A1M6AHG6"/>
<name>A0A1M6AHG6_9FIRM</name>
<evidence type="ECO:0000313" key="3">
    <source>
        <dbReference type="Proteomes" id="UP000183954"/>
    </source>
</evidence>
<sequence length="66" mass="7608">MKTLPEEPFANQNDLSSAEAWSRMSFSDEERNVQQDNLSLFGPCCANGCQYCRPNCHEQPDRSNYF</sequence>
<evidence type="ECO:0000256" key="1">
    <source>
        <dbReference type="SAM" id="MobiDB-lite"/>
    </source>
</evidence>
<keyword evidence="3" id="KW-1185">Reference proteome</keyword>
<dbReference type="STRING" id="1121420.SAMN02746098_03950"/>
<accession>A0A1M6AHG6</accession>
<organism evidence="2 3">
    <name type="scientific">Desulfosporosinus lacus DSM 15449</name>
    <dbReference type="NCBI Taxonomy" id="1121420"/>
    <lineage>
        <taxon>Bacteria</taxon>
        <taxon>Bacillati</taxon>
        <taxon>Bacillota</taxon>
        <taxon>Clostridia</taxon>
        <taxon>Eubacteriales</taxon>
        <taxon>Desulfitobacteriaceae</taxon>
        <taxon>Desulfosporosinus</taxon>
    </lineage>
</organism>
<proteinExistence type="predicted"/>
<evidence type="ECO:0000313" key="2">
    <source>
        <dbReference type="EMBL" id="SHI35867.1"/>
    </source>
</evidence>
<gene>
    <name evidence="2" type="ORF">SAMN02746098_03950</name>
</gene>